<feature type="domain" description="ABC transporter" evidence="4">
    <location>
        <begin position="12"/>
        <end position="252"/>
    </location>
</feature>
<dbReference type="GO" id="GO:0005524">
    <property type="term" value="F:ATP binding"/>
    <property type="evidence" value="ECO:0007669"/>
    <property type="project" value="UniProtKB-KW"/>
</dbReference>
<dbReference type="Pfam" id="PF12399">
    <property type="entry name" value="BCA_ABC_TP_C"/>
    <property type="match status" value="1"/>
</dbReference>
<dbReference type="RefSeq" id="WP_075020071.1">
    <property type="nucleotide sequence ID" value="NZ_CP083237.1"/>
</dbReference>
<dbReference type="CDD" id="cd03219">
    <property type="entry name" value="ABC_Mj1267_LivG_branched"/>
    <property type="match status" value="1"/>
</dbReference>
<evidence type="ECO:0000259" key="4">
    <source>
        <dbReference type="PROSITE" id="PS50893"/>
    </source>
</evidence>
<evidence type="ECO:0000256" key="2">
    <source>
        <dbReference type="ARBA" id="ARBA00022741"/>
    </source>
</evidence>
<dbReference type="InterPro" id="IPR051120">
    <property type="entry name" value="ABC_AA/LPS_Transport"/>
</dbReference>
<accession>A0A1I4Y1M6</accession>
<dbReference type="InterPro" id="IPR003439">
    <property type="entry name" value="ABC_transporter-like_ATP-bd"/>
</dbReference>
<dbReference type="InParanoid" id="A0A1I4Y1M6"/>
<keyword evidence="6" id="KW-1185">Reference proteome</keyword>
<dbReference type="Proteomes" id="UP000183413">
    <property type="component" value="Unassembled WGS sequence"/>
</dbReference>
<dbReference type="GO" id="GO:0016887">
    <property type="term" value="F:ATP hydrolysis activity"/>
    <property type="evidence" value="ECO:0007669"/>
    <property type="project" value="InterPro"/>
</dbReference>
<evidence type="ECO:0000313" key="6">
    <source>
        <dbReference type="Proteomes" id="UP000183413"/>
    </source>
</evidence>
<keyword evidence="1" id="KW-0813">Transport</keyword>
<evidence type="ECO:0000313" key="5">
    <source>
        <dbReference type="EMBL" id="SFN31957.1"/>
    </source>
</evidence>
<evidence type="ECO:0000256" key="1">
    <source>
        <dbReference type="ARBA" id="ARBA00022448"/>
    </source>
</evidence>
<dbReference type="InterPro" id="IPR027417">
    <property type="entry name" value="P-loop_NTPase"/>
</dbReference>
<dbReference type="PANTHER" id="PTHR45772:SF9">
    <property type="entry name" value="CONSERVED COMPONENT OF ABC TRANSPORTER FOR NATURAL AMINO ACIDS"/>
    <property type="match status" value="1"/>
</dbReference>
<dbReference type="eggNOG" id="COG0411">
    <property type="taxonomic scope" value="Bacteria"/>
</dbReference>
<dbReference type="GO" id="GO:0005886">
    <property type="term" value="C:plasma membrane"/>
    <property type="evidence" value="ECO:0007669"/>
    <property type="project" value="TreeGrafter"/>
</dbReference>
<keyword evidence="2" id="KW-0547">Nucleotide-binding</keyword>
<dbReference type="GeneID" id="99656979"/>
<dbReference type="InterPro" id="IPR017871">
    <property type="entry name" value="ABC_transporter-like_CS"/>
</dbReference>
<dbReference type="InterPro" id="IPR032823">
    <property type="entry name" value="BCA_ABC_TP_C"/>
</dbReference>
<sequence>MNASQGKAPAALQVAGLGKSFMGVAALQDVDFTLTVGTILGLIGPNGSGKSTALDCMTGFVRPDSGRITLDGRSIFGKAPHTIARSGLARTFQTVRLYDELTLDEHIELALRGLTGAKRSRRGRRGRADLDRAMAWLTLFGLERLRAAPAGILSYGQKKLLTLASVLGAQPRIAMLDEPLAGVNPRVIDLIRDAVLQANEDGQTFLIIEHNVEFITTCCSSVVVLDAGRKLAEGPPSVIRDDPAVYEAFLGRKADHDED</sequence>
<organism evidence="5 6">
    <name type="scientific">Actinomadura madurae</name>
    <dbReference type="NCBI Taxonomy" id="1993"/>
    <lineage>
        <taxon>Bacteria</taxon>
        <taxon>Bacillati</taxon>
        <taxon>Actinomycetota</taxon>
        <taxon>Actinomycetes</taxon>
        <taxon>Streptosporangiales</taxon>
        <taxon>Thermomonosporaceae</taxon>
        <taxon>Actinomadura</taxon>
    </lineage>
</organism>
<dbReference type="OrthoDB" id="4350300at2"/>
<dbReference type="Pfam" id="PF00005">
    <property type="entry name" value="ABC_tran"/>
    <property type="match status" value="1"/>
</dbReference>
<dbReference type="PROSITE" id="PS50893">
    <property type="entry name" value="ABC_TRANSPORTER_2"/>
    <property type="match status" value="1"/>
</dbReference>
<dbReference type="SUPFAM" id="SSF52540">
    <property type="entry name" value="P-loop containing nucleoside triphosphate hydrolases"/>
    <property type="match status" value="1"/>
</dbReference>
<dbReference type="PANTHER" id="PTHR45772">
    <property type="entry name" value="CONSERVED COMPONENT OF ABC TRANSPORTER FOR NATURAL AMINO ACIDS-RELATED"/>
    <property type="match status" value="1"/>
</dbReference>
<protein>
    <submittedName>
        <fullName evidence="5">Branched-chain amino acid transport system ATP-binding protein</fullName>
    </submittedName>
</protein>
<keyword evidence="3 5" id="KW-0067">ATP-binding</keyword>
<gene>
    <name evidence="5" type="ORF">SAMN04489713_1011138</name>
</gene>
<name>A0A1I4Y1M6_9ACTN</name>
<dbReference type="Gene3D" id="3.40.50.300">
    <property type="entry name" value="P-loop containing nucleotide triphosphate hydrolases"/>
    <property type="match status" value="1"/>
</dbReference>
<dbReference type="PROSITE" id="PS00211">
    <property type="entry name" value="ABC_TRANSPORTER_1"/>
    <property type="match status" value="1"/>
</dbReference>
<evidence type="ECO:0000256" key="3">
    <source>
        <dbReference type="ARBA" id="ARBA00022840"/>
    </source>
</evidence>
<reference evidence="5 6" key="1">
    <citation type="submission" date="2016-10" db="EMBL/GenBank/DDBJ databases">
        <authorList>
            <person name="de Groot N.N."/>
        </authorList>
    </citation>
    <scope>NUCLEOTIDE SEQUENCE [LARGE SCALE GENOMIC DNA]</scope>
    <source>
        <strain evidence="5 6">DSM 43067</strain>
    </source>
</reference>
<proteinExistence type="predicted"/>
<dbReference type="EMBL" id="FOVH01000001">
    <property type="protein sequence ID" value="SFN31957.1"/>
    <property type="molecule type" value="Genomic_DNA"/>
</dbReference>
<dbReference type="AlphaFoldDB" id="A0A1I4Y1M6"/>
<dbReference type="STRING" id="1993.SAMN04489713_1011138"/>